<dbReference type="AlphaFoldDB" id="A0A8S3Y9I4"/>
<comment type="pathway">
    <text evidence="8">Purine metabolism; AMP biosynthesis via de novo pathway; AMP from IMP: step 1/2.</text>
</comment>
<gene>
    <name evidence="11" type="ORF">PAPOLLO_LOCUS27134</name>
</gene>
<evidence type="ECO:0000256" key="1">
    <source>
        <dbReference type="ARBA" id="ARBA00011738"/>
    </source>
</evidence>
<evidence type="ECO:0000313" key="12">
    <source>
        <dbReference type="Proteomes" id="UP000691718"/>
    </source>
</evidence>
<comment type="subunit">
    <text evidence="1 8">Homodimer.</text>
</comment>
<dbReference type="FunFam" id="3.90.170.10:FF:000001">
    <property type="entry name" value="Adenylosuccinate synthetase"/>
    <property type="match status" value="1"/>
</dbReference>
<sequence length="722" mass="82877">MVSESCPLTLSVHKDKEKLFEDLNGNHKIGTTNKGIGPCYEDKVGRRAIRLCDLENADELNKRVDTLLNYHNAIRQGLNYQMVKKEEILKEIQGILKKILSYKKPVWRILNDFVKEGKKIIFEGAQGTFLDIDHGTYPFVTSSNTVASQAITGSGLSSNAYIIGVVKAYTTRVGNGPFPTEQKNEIGDSLFTIGKELGTVSNRRRRCGWFDAVLVRQAVQLSGVSSIVLTKLNVLDSFDTIKICTSYKYSGKMYDYLPASHSIQEELEPIYEEFSGWKENTQDEAVTESANKSFKDDINKCIELAEQGKKAASKYFEMKDVELQAYYTETDNAHRVLNVNLINYNRSEPTRISDILQQEKDIKELNIYCNKKHEIYAHQEDKKRYYEFKEGAYYEMTSTWPVENGSRMCTMIMNVSSSGITEVLKFDGEDFVSSEEILELIKQNDELYIQGLVLHDAVMKSLEKGKAADVISTANNNFQNESMAAYQDKEPEGKLDPKVDDDNILHPSPSINSNVLIQTEVNLQHTETQPEVASQQITDLQNRFRKEEQKNTKLQTELAQKDEELASALAELQGKAQELKSEEKSDLEYKFDKLERSNKDIEENKERFSKQVLDLQKDLSRDKLKKKKRGSKAEIDEICKELTQLKENLKTFLNWKFFLIPEEEFKSVHEEKRKLEDKLKGVNTEKKELENKLREFEKEIDQAAHIMKEKEQFKISNATVGK</sequence>
<comment type="similarity">
    <text evidence="8">Belongs to the adenylosuccinate synthetase family.</text>
</comment>
<dbReference type="GO" id="GO:0005737">
    <property type="term" value="C:cytoplasm"/>
    <property type="evidence" value="ECO:0007669"/>
    <property type="project" value="UniProtKB-SubCell"/>
</dbReference>
<name>A0A8S3Y9I4_PARAO</name>
<dbReference type="GO" id="GO:0046040">
    <property type="term" value="P:IMP metabolic process"/>
    <property type="evidence" value="ECO:0007669"/>
    <property type="project" value="TreeGrafter"/>
</dbReference>
<feature type="binding site" evidence="8">
    <location>
        <position position="46"/>
    </location>
    <ligand>
        <name>IMP</name>
        <dbReference type="ChEBI" id="CHEBI:58053"/>
        <note>ligand shared between dimeric partners</note>
    </ligand>
</feature>
<dbReference type="OrthoDB" id="10265645at2759"/>
<comment type="caution">
    <text evidence="8">Lacks conserved residue(s) required for the propagation of feature annotation.</text>
</comment>
<feature type="binding site" evidence="8">
    <location>
        <position position="32"/>
    </location>
    <ligand>
        <name>IMP</name>
        <dbReference type="ChEBI" id="CHEBI:58053"/>
    </ligand>
</feature>
<evidence type="ECO:0000256" key="4">
    <source>
        <dbReference type="ARBA" id="ARBA00022741"/>
    </source>
</evidence>
<dbReference type="PANTHER" id="PTHR11846:SF0">
    <property type="entry name" value="ADENYLOSUCCINATE SYNTHETASE"/>
    <property type="match status" value="1"/>
</dbReference>
<keyword evidence="7 8" id="KW-0342">GTP-binding</keyword>
<dbReference type="InterPro" id="IPR033128">
    <property type="entry name" value="Adenylosuccin_syn_Lys_AS"/>
</dbReference>
<keyword evidence="2 8" id="KW-0436">Ligase</keyword>
<feature type="active site" evidence="9">
    <location>
        <position position="43"/>
    </location>
</feature>
<dbReference type="FunFam" id="1.10.300.10:FF:000001">
    <property type="entry name" value="Adenylosuccinate synthetase"/>
    <property type="match status" value="1"/>
</dbReference>
<feature type="coiled-coil region" evidence="10">
    <location>
        <begin position="537"/>
        <end position="706"/>
    </location>
</feature>
<comment type="catalytic activity">
    <reaction evidence="8">
        <text>IMP + L-aspartate + GTP = N(6)-(1,2-dicarboxyethyl)-AMP + GDP + phosphate + 2 H(+)</text>
        <dbReference type="Rhea" id="RHEA:15753"/>
        <dbReference type="ChEBI" id="CHEBI:15378"/>
        <dbReference type="ChEBI" id="CHEBI:29991"/>
        <dbReference type="ChEBI" id="CHEBI:37565"/>
        <dbReference type="ChEBI" id="CHEBI:43474"/>
        <dbReference type="ChEBI" id="CHEBI:57567"/>
        <dbReference type="ChEBI" id="CHEBI:58053"/>
        <dbReference type="ChEBI" id="CHEBI:58189"/>
        <dbReference type="EC" id="6.3.4.4"/>
    </reaction>
</comment>
<comment type="subcellular location">
    <subcellularLocation>
        <location evidence="8">Cytoplasm</location>
    </subcellularLocation>
</comment>
<feature type="binding site" evidence="8">
    <location>
        <position position="141"/>
    </location>
    <ligand>
        <name>IMP</name>
        <dbReference type="ChEBI" id="CHEBI:58053"/>
    </ligand>
</feature>
<proteinExistence type="inferred from homology"/>
<evidence type="ECO:0000256" key="9">
    <source>
        <dbReference type="PROSITE-ProRule" id="PRU10134"/>
    </source>
</evidence>
<dbReference type="Proteomes" id="UP000691718">
    <property type="component" value="Unassembled WGS sequence"/>
</dbReference>
<organism evidence="11 12">
    <name type="scientific">Parnassius apollo</name>
    <name type="common">Apollo butterfly</name>
    <name type="synonym">Papilio apollo</name>
    <dbReference type="NCBI Taxonomy" id="110799"/>
    <lineage>
        <taxon>Eukaryota</taxon>
        <taxon>Metazoa</taxon>
        <taxon>Ecdysozoa</taxon>
        <taxon>Arthropoda</taxon>
        <taxon>Hexapoda</taxon>
        <taxon>Insecta</taxon>
        <taxon>Pterygota</taxon>
        <taxon>Neoptera</taxon>
        <taxon>Endopterygota</taxon>
        <taxon>Lepidoptera</taxon>
        <taxon>Glossata</taxon>
        <taxon>Ditrysia</taxon>
        <taxon>Papilionoidea</taxon>
        <taxon>Papilionidae</taxon>
        <taxon>Parnassiinae</taxon>
        <taxon>Parnassini</taxon>
        <taxon>Parnassius</taxon>
        <taxon>Parnassius</taxon>
    </lineage>
</organism>
<keyword evidence="6 8" id="KW-0460">Magnesium</keyword>
<comment type="caution">
    <text evidence="11">The sequence shown here is derived from an EMBL/GenBank/DDBJ whole genome shotgun (WGS) entry which is preliminary data.</text>
</comment>
<dbReference type="GO" id="GO:0005525">
    <property type="term" value="F:GTP binding"/>
    <property type="evidence" value="ECO:0007669"/>
    <property type="project" value="UniProtKB-UniRule"/>
</dbReference>
<keyword evidence="12" id="KW-1185">Reference proteome</keyword>
<dbReference type="EC" id="6.3.4.4" evidence="8"/>
<dbReference type="SMART" id="SM00788">
    <property type="entry name" value="Adenylsucc_synt"/>
    <property type="match status" value="1"/>
</dbReference>
<evidence type="ECO:0000256" key="8">
    <source>
        <dbReference type="HAMAP-Rule" id="MF_03125"/>
    </source>
</evidence>
<reference evidence="11" key="1">
    <citation type="submission" date="2021-04" db="EMBL/GenBank/DDBJ databases">
        <authorList>
            <person name="Tunstrom K."/>
        </authorList>
    </citation>
    <scope>NUCLEOTIDE SEQUENCE</scope>
</reference>
<dbReference type="HAMAP" id="MF_00011">
    <property type="entry name" value="Adenylosucc_synth"/>
    <property type="match status" value="1"/>
</dbReference>
<keyword evidence="3 8" id="KW-0479">Metal-binding</keyword>
<dbReference type="GO" id="GO:0004019">
    <property type="term" value="F:adenylosuccinate synthase activity"/>
    <property type="evidence" value="ECO:0007669"/>
    <property type="project" value="UniProtKB-UniRule"/>
</dbReference>
<evidence type="ECO:0000256" key="3">
    <source>
        <dbReference type="ARBA" id="ARBA00022723"/>
    </source>
</evidence>
<keyword evidence="8" id="KW-0963">Cytoplasm</keyword>
<dbReference type="GO" id="GO:0044208">
    <property type="term" value="P:'de novo' AMP biosynthetic process"/>
    <property type="evidence" value="ECO:0007669"/>
    <property type="project" value="UniProtKB-UniRule"/>
</dbReference>
<evidence type="ECO:0000256" key="10">
    <source>
        <dbReference type="SAM" id="Coils"/>
    </source>
</evidence>
<evidence type="ECO:0000256" key="6">
    <source>
        <dbReference type="ARBA" id="ARBA00022842"/>
    </source>
</evidence>
<accession>A0A8S3Y9I4</accession>
<feature type="binding site" evidence="8">
    <location>
        <position position="126"/>
    </location>
    <ligand>
        <name>IMP</name>
        <dbReference type="ChEBI" id="CHEBI:58053"/>
    </ligand>
</feature>
<evidence type="ECO:0000313" key="11">
    <source>
        <dbReference type="EMBL" id="CAG5057346.1"/>
    </source>
</evidence>
<feature type="binding site" evidence="8">
    <location>
        <position position="203"/>
    </location>
    <ligand>
        <name>IMP</name>
        <dbReference type="ChEBI" id="CHEBI:58053"/>
    </ligand>
</feature>
<keyword evidence="5 8" id="KW-0658">Purine biosynthesis</keyword>
<feature type="binding site" evidence="8">
    <location>
        <position position="205"/>
    </location>
    <ligand>
        <name>GTP</name>
        <dbReference type="ChEBI" id="CHEBI:37565"/>
    </ligand>
</feature>
<evidence type="ECO:0000256" key="7">
    <source>
        <dbReference type="ARBA" id="ARBA00023134"/>
    </source>
</evidence>
<dbReference type="InterPro" id="IPR001114">
    <property type="entry name" value="Adenylosuccinate_synthetase"/>
</dbReference>
<dbReference type="GO" id="GO:0000287">
    <property type="term" value="F:magnesium ion binding"/>
    <property type="evidence" value="ECO:0007669"/>
    <property type="project" value="UniProtKB-UniRule"/>
</dbReference>
<dbReference type="PROSITE" id="PS00513">
    <property type="entry name" value="ADENYLOSUCCIN_SYN_2"/>
    <property type="match status" value="1"/>
</dbReference>
<evidence type="ECO:0000256" key="5">
    <source>
        <dbReference type="ARBA" id="ARBA00022755"/>
    </source>
</evidence>
<keyword evidence="10" id="KW-0175">Coiled coil</keyword>
<keyword evidence="4 8" id="KW-0547">Nucleotide-binding</keyword>
<evidence type="ECO:0000256" key="2">
    <source>
        <dbReference type="ARBA" id="ARBA00022598"/>
    </source>
</evidence>
<dbReference type="Pfam" id="PF00709">
    <property type="entry name" value="Adenylsucc_synt"/>
    <property type="match status" value="1"/>
</dbReference>
<dbReference type="EMBL" id="CAJQZP010001624">
    <property type="protein sequence ID" value="CAG5057346.1"/>
    <property type="molecule type" value="Genomic_DNA"/>
</dbReference>
<comment type="function">
    <text evidence="8">Plays an important role in the de novo pathway and in the salvage pathway of purine nucleotide biosynthesis. Catalyzes the first commited step in the biosynthesis of AMP from IMP.</text>
</comment>
<protein>
    <recommendedName>
        <fullName evidence="8">Adenylosuccinate synthetase</fullName>
        <shortName evidence="8">AMPSase</shortName>
        <shortName evidence="8">AdSS</shortName>
        <ecNumber evidence="8">6.3.4.4</ecNumber>
    </recommendedName>
    <alternativeName>
        <fullName evidence="8">IMP--aspartate ligase</fullName>
    </alternativeName>
</protein>
<comment type="cofactor">
    <cofactor evidence="8">
        <name>Mg(2+)</name>
        <dbReference type="ChEBI" id="CHEBI:18420"/>
    </cofactor>
    <text evidence="8">Binds 1 Mg(2+) ion per subunit.</text>
</comment>
<dbReference type="PANTHER" id="PTHR11846">
    <property type="entry name" value="ADENYLOSUCCINATE SYNTHETASE"/>
    <property type="match status" value="1"/>
</dbReference>